<gene>
    <name evidence="2" type="ORF">Alexandra_55</name>
</gene>
<name>A0A2Z4QDJ5_9CAUD</name>
<organism evidence="2 3">
    <name type="scientific">Erwinia phage vB_EamM_Alexandra</name>
    <dbReference type="NCBI Taxonomy" id="2201424"/>
    <lineage>
        <taxon>Viruses</taxon>
        <taxon>Duplodnaviria</taxon>
        <taxon>Heunggongvirae</taxon>
        <taxon>Uroviricota</taxon>
        <taxon>Caudoviricetes</taxon>
        <taxon>Alexandravirus</taxon>
        <taxon>Alexandravirus alexandra</taxon>
    </lineage>
</organism>
<feature type="compositionally biased region" description="Acidic residues" evidence="1">
    <location>
        <begin position="17"/>
        <end position="33"/>
    </location>
</feature>
<dbReference type="EMBL" id="MH248138">
    <property type="protein sequence ID" value="AWY08335.1"/>
    <property type="molecule type" value="Genomic_DNA"/>
</dbReference>
<proteinExistence type="predicted"/>
<dbReference type="Proteomes" id="UP000251795">
    <property type="component" value="Segment"/>
</dbReference>
<feature type="compositionally biased region" description="Basic and acidic residues" evidence="1">
    <location>
        <begin position="1"/>
        <end position="16"/>
    </location>
</feature>
<accession>A0A2Z4QDJ5</accession>
<keyword evidence="3" id="KW-1185">Reference proteome</keyword>
<evidence type="ECO:0000313" key="2">
    <source>
        <dbReference type="EMBL" id="AWY08335.1"/>
    </source>
</evidence>
<reference evidence="2 3" key="1">
    <citation type="submission" date="2018-04" db="EMBL/GenBank/DDBJ databases">
        <authorList>
            <person name="Go L.Y."/>
            <person name="Mitchell J.A."/>
        </authorList>
    </citation>
    <scope>NUCLEOTIDE SEQUENCE [LARGE SCALE GENOMIC DNA]</scope>
</reference>
<feature type="region of interest" description="Disordered" evidence="1">
    <location>
        <begin position="1"/>
        <end position="34"/>
    </location>
</feature>
<sequence>MSKAGDREKLQEFRDELDQDCDQQEEEDFDFSDNDPLLDACCAAPHWDEDGVCTHCGSDPR</sequence>
<evidence type="ECO:0000256" key="1">
    <source>
        <dbReference type="SAM" id="MobiDB-lite"/>
    </source>
</evidence>
<evidence type="ECO:0000313" key="3">
    <source>
        <dbReference type="Proteomes" id="UP000251795"/>
    </source>
</evidence>
<protein>
    <submittedName>
        <fullName evidence="2">Uncharacterized protein</fullName>
    </submittedName>
</protein>